<reference evidence="11" key="1">
    <citation type="journal article" date="2014" name="Science">
        <title>Nonhuman genetics. Genomic basis for the convergent evolution of electric organs.</title>
        <authorList>
            <person name="Gallant J.R."/>
            <person name="Traeger L.L."/>
            <person name="Volkening J.D."/>
            <person name="Moffett H."/>
            <person name="Chen P.H."/>
            <person name="Novina C.D."/>
            <person name="Phillips G.N.Jr."/>
            <person name="Anand R."/>
            <person name="Wells G.B."/>
            <person name="Pinch M."/>
            <person name="Guth R."/>
            <person name="Unguez G.A."/>
            <person name="Albert J.S."/>
            <person name="Zakon H.H."/>
            <person name="Samanta M.P."/>
            <person name="Sussman M.R."/>
        </authorList>
    </citation>
    <scope>NUCLEOTIDE SEQUENCE [LARGE SCALE GENOMIC DNA]</scope>
</reference>
<evidence type="ECO:0000256" key="7">
    <source>
        <dbReference type="ARBA" id="ARBA00023180"/>
    </source>
</evidence>
<dbReference type="GO" id="GO:0005975">
    <property type="term" value="P:carbohydrate metabolic process"/>
    <property type="evidence" value="ECO:0007669"/>
    <property type="project" value="InterPro"/>
</dbReference>
<evidence type="ECO:0000256" key="8">
    <source>
        <dbReference type="ARBA" id="ARBA00060858"/>
    </source>
</evidence>
<dbReference type="GO" id="GO:0004553">
    <property type="term" value="F:hydrolase activity, hydrolyzing O-glycosyl compounds"/>
    <property type="evidence" value="ECO:0007669"/>
    <property type="project" value="InterPro"/>
</dbReference>
<accession>A0A4W4EE98</accession>
<evidence type="ECO:0008006" key="12">
    <source>
        <dbReference type="Google" id="ProtNLM"/>
    </source>
</evidence>
<comment type="subcellular location">
    <subcellularLocation>
        <location evidence="1">Cell membrane</location>
        <topology evidence="1">Single-pass membrane protein</topology>
    </subcellularLocation>
</comment>
<evidence type="ECO:0000256" key="1">
    <source>
        <dbReference type="ARBA" id="ARBA00004162"/>
    </source>
</evidence>
<reference evidence="10" key="5">
    <citation type="submission" date="2025-09" db="UniProtKB">
        <authorList>
            <consortium name="Ensembl"/>
        </authorList>
    </citation>
    <scope>IDENTIFICATION</scope>
</reference>
<evidence type="ECO:0000256" key="5">
    <source>
        <dbReference type="ARBA" id="ARBA00022989"/>
    </source>
</evidence>
<dbReference type="Pfam" id="PF00232">
    <property type="entry name" value="Glyco_hydro_1"/>
    <property type="match status" value="3"/>
</dbReference>
<dbReference type="GO" id="GO:0005886">
    <property type="term" value="C:plasma membrane"/>
    <property type="evidence" value="ECO:0007669"/>
    <property type="project" value="UniProtKB-SubCell"/>
</dbReference>
<dbReference type="OMA" id="RRKFWKA"/>
<evidence type="ECO:0000256" key="9">
    <source>
        <dbReference type="SAM" id="Phobius"/>
    </source>
</evidence>
<evidence type="ECO:0000256" key="3">
    <source>
        <dbReference type="ARBA" id="ARBA00022692"/>
    </source>
</evidence>
<feature type="transmembrane region" description="Helical" evidence="9">
    <location>
        <begin position="992"/>
        <end position="1012"/>
    </location>
</feature>
<keyword evidence="4" id="KW-0677">Repeat</keyword>
<dbReference type="PRINTS" id="PR00131">
    <property type="entry name" value="GLHYDRLASE1"/>
</dbReference>
<dbReference type="FunFam" id="3.20.20.80:FF:000062">
    <property type="entry name" value="Klotho"/>
    <property type="match status" value="1"/>
</dbReference>
<dbReference type="STRING" id="8005.ENSEEEP00000009339"/>
<keyword evidence="5 9" id="KW-1133">Transmembrane helix</keyword>
<keyword evidence="2" id="KW-1003">Cell membrane</keyword>
<reference evidence="10" key="4">
    <citation type="submission" date="2025-08" db="UniProtKB">
        <authorList>
            <consortium name="Ensembl"/>
        </authorList>
    </citation>
    <scope>IDENTIFICATION</scope>
</reference>
<keyword evidence="6 9" id="KW-0472">Membrane</keyword>
<dbReference type="AlphaFoldDB" id="A0A4W4EE98"/>
<protein>
    <recommendedName>
        <fullName evidence="12">Klotho beta</fullName>
    </recommendedName>
</protein>
<dbReference type="SUPFAM" id="SSF51445">
    <property type="entry name" value="(Trans)glycosidases"/>
    <property type="match status" value="2"/>
</dbReference>
<organism evidence="10 11">
    <name type="scientific">Electrophorus electricus</name>
    <name type="common">Electric eel</name>
    <name type="synonym">Gymnotus electricus</name>
    <dbReference type="NCBI Taxonomy" id="8005"/>
    <lineage>
        <taxon>Eukaryota</taxon>
        <taxon>Metazoa</taxon>
        <taxon>Chordata</taxon>
        <taxon>Craniata</taxon>
        <taxon>Vertebrata</taxon>
        <taxon>Euteleostomi</taxon>
        <taxon>Actinopterygii</taxon>
        <taxon>Neopterygii</taxon>
        <taxon>Teleostei</taxon>
        <taxon>Ostariophysi</taxon>
        <taxon>Gymnotiformes</taxon>
        <taxon>Gymnotoidei</taxon>
        <taxon>Gymnotidae</taxon>
        <taxon>Electrophorus</taxon>
    </lineage>
</organism>
<proteinExistence type="inferred from homology"/>
<comment type="similarity">
    <text evidence="8">Belongs to the glycosyl hydrolase 1 family. Klotho subfamily.</text>
</comment>
<evidence type="ECO:0000313" key="11">
    <source>
        <dbReference type="Proteomes" id="UP000314983"/>
    </source>
</evidence>
<dbReference type="InterPro" id="IPR017853">
    <property type="entry name" value="GH"/>
</dbReference>
<dbReference type="FunFam" id="3.20.20.80:FF:000042">
    <property type="entry name" value="Klotho"/>
    <property type="match status" value="1"/>
</dbReference>
<dbReference type="InterPro" id="IPR001360">
    <property type="entry name" value="Glyco_hydro_1"/>
</dbReference>
<dbReference type="Ensembl" id="ENSEEET00000009457.2">
    <property type="protein sequence ID" value="ENSEEEP00000009339.2"/>
    <property type="gene ID" value="ENSEEEG00000004793.2"/>
</dbReference>
<sequence>MTSTTAAPPLARRSDQNHFYFIVMDDSTALSSSCLLFLHLSLLILVCVVDRVQSASGDGKSLWDRPLNQQDFLSGTFPPNFLWGVGTSAFPTEGSWDQDGKGASIWDHFSYNLPQGQRGTGGDVDTVTDNAASDSYALWEKDVEAIQYLGVKFYAFSLSWPRLFPDGNATGQPNYAAVEHYRRLISRLRVLGLEPMVTLFHWDLPQSLQEQLGGWTSQAMVQIFTDYAQFCFTTFGQEVRYWITMHNPLLIATLGYGTGAHAPGVTGDPADPFIVAHNLIRAHAQTWHVYNDHYRPHQHGLISITLGSLWVEPLRGQATPDNVRLCQESMEAVIGWFAEPIHGGRDYPQSLRDSHQGLVPEFTPKEKLLGHRTADFFSLAFGPDTVQAMRGLAHPGLPVVLNMRKVLYWIKQEYGDPEVLVAESGWFSNASVGVDDTVNIYVMKRFINQVLQATVVDQVKVFGYTAWSLVDGFEWSSGYSIRRGLFYVDFDQPQRTRIPKTTAQYYRQIVKDNGFPTNQTEQNIMGYFPCDFHFGVVRHQPFSPQFTDPHVYRWNFTGNGALRPIAGVTLQTRASQCTDFLAIPRHIHLIEVMGSSHYRFSLDWLQLFPQGDISTVDVEAVRFYRCMLTELQRRGIQAAVTLYHPSLKSPTLGLPSPLYAQEGWLNASIVEAFVDYTTFCYREFGDLVSVWITINEPNRLTDVYNLNARKVLRNLLLAHARAWNVYHKHFRQQQGAEVSFAVHADWVEPANPFMESHTSAVQQCLLFELGRYLDPFLRDLACPDKTTCYGYDHSGPFHLPYFSEEERAELRGALDFIALNHFTTRLVYPHTQAGNHACSLMPDPTWPTSKKGQALTPWGLRRLLGWIKNRYGDTHSIVVTATGIDDQASHDDQLRQTYLRSYLQEALKARELDGIDLHGFYIWKLQDHHTPEFGFFTSSHLHTRPKASVAVYRELVSGRGFPDPGTHPAPCESSDHQVRCWLCARVAENKPLLFFSMCLTICVLVLAGTIAFKFSKPGIGKYTCCNIHIFFSICVISRLICTL</sequence>
<keyword evidence="11" id="KW-1185">Reference proteome</keyword>
<dbReference type="GeneTree" id="ENSGT00940000157489"/>
<reference evidence="10" key="3">
    <citation type="submission" date="2020-05" db="EMBL/GenBank/DDBJ databases">
        <title>Electrophorus electricus (electric eel) genome, fEleEle1, primary haplotype.</title>
        <authorList>
            <person name="Myers G."/>
            <person name="Meyer A."/>
            <person name="Fedrigo O."/>
            <person name="Formenti G."/>
            <person name="Rhie A."/>
            <person name="Tracey A."/>
            <person name="Sims Y."/>
            <person name="Jarvis E.D."/>
        </authorList>
    </citation>
    <scope>NUCLEOTIDE SEQUENCE [LARGE SCALE GENOMIC DNA]</scope>
</reference>
<keyword evidence="7" id="KW-0325">Glycoprotein</keyword>
<evidence type="ECO:0000313" key="10">
    <source>
        <dbReference type="Ensembl" id="ENSEEEP00000009339.2"/>
    </source>
</evidence>
<dbReference type="PANTHER" id="PTHR10353:SF68">
    <property type="entry name" value="BETA-KLOTHO"/>
    <property type="match status" value="1"/>
</dbReference>
<keyword evidence="3 9" id="KW-0812">Transmembrane</keyword>
<dbReference type="Gene3D" id="3.20.20.80">
    <property type="entry name" value="Glycosidases"/>
    <property type="match status" value="2"/>
</dbReference>
<evidence type="ECO:0000256" key="4">
    <source>
        <dbReference type="ARBA" id="ARBA00022737"/>
    </source>
</evidence>
<evidence type="ECO:0000256" key="6">
    <source>
        <dbReference type="ARBA" id="ARBA00023136"/>
    </source>
</evidence>
<reference evidence="11" key="2">
    <citation type="journal article" date="2017" name="Sci. Adv.">
        <title>A tail of two voltages: Proteomic comparison of the three electric organs of the electric eel.</title>
        <authorList>
            <person name="Traeger L.L."/>
            <person name="Sabat G."/>
            <person name="Barrett-Wilt G.A."/>
            <person name="Wells G.B."/>
            <person name="Sussman M.R."/>
        </authorList>
    </citation>
    <scope>NUCLEOTIDE SEQUENCE [LARGE SCALE GENOMIC DNA]</scope>
</reference>
<name>A0A4W4EE98_ELEEL</name>
<gene>
    <name evidence="10" type="primary">KLB</name>
</gene>
<evidence type="ECO:0000256" key="2">
    <source>
        <dbReference type="ARBA" id="ARBA00022475"/>
    </source>
</evidence>
<dbReference type="PANTHER" id="PTHR10353">
    <property type="entry name" value="GLYCOSYL HYDROLASE"/>
    <property type="match status" value="1"/>
</dbReference>
<dbReference type="Proteomes" id="UP000314983">
    <property type="component" value="Chromosome 1"/>
</dbReference>